<sequence length="25" mass="2949">MGRKYAIRDQEGLYYDNLNRITSAT</sequence>
<accession>A0A3B0UAU1</accession>
<name>A0A3B0UAU1_9ZZZZ</name>
<dbReference type="AlphaFoldDB" id="A0A3B0UAU1"/>
<reference evidence="1" key="1">
    <citation type="submission" date="2018-06" db="EMBL/GenBank/DDBJ databases">
        <authorList>
            <person name="Zhirakovskaya E."/>
        </authorList>
    </citation>
    <scope>NUCLEOTIDE SEQUENCE</scope>
</reference>
<feature type="non-terminal residue" evidence="1">
    <location>
        <position position="25"/>
    </location>
</feature>
<evidence type="ECO:0000313" key="1">
    <source>
        <dbReference type="EMBL" id="VAW27568.1"/>
    </source>
</evidence>
<organism evidence="1">
    <name type="scientific">hydrothermal vent metagenome</name>
    <dbReference type="NCBI Taxonomy" id="652676"/>
    <lineage>
        <taxon>unclassified sequences</taxon>
        <taxon>metagenomes</taxon>
        <taxon>ecological metagenomes</taxon>
    </lineage>
</organism>
<gene>
    <name evidence="1" type="ORF">MNBD_BACTEROID06-1075</name>
</gene>
<protein>
    <submittedName>
        <fullName evidence="1">Uncharacterized protein</fullName>
    </submittedName>
</protein>
<dbReference type="EMBL" id="UOES01000262">
    <property type="protein sequence ID" value="VAW27568.1"/>
    <property type="molecule type" value="Genomic_DNA"/>
</dbReference>
<proteinExistence type="predicted"/>